<organism evidence="1 2">
    <name type="scientific">Thermodesulfobacterium geofontis</name>
    <dbReference type="NCBI Taxonomy" id="1295609"/>
    <lineage>
        <taxon>Bacteria</taxon>
        <taxon>Pseudomonadati</taxon>
        <taxon>Thermodesulfobacteriota</taxon>
        <taxon>Thermodesulfobacteria</taxon>
        <taxon>Thermodesulfobacteriales</taxon>
        <taxon>Thermodesulfobacteriaceae</taxon>
        <taxon>Thermodesulfobacterium</taxon>
    </lineage>
</organism>
<evidence type="ECO:0000313" key="2">
    <source>
        <dbReference type="Proteomes" id="UP000235460"/>
    </source>
</evidence>
<protein>
    <recommendedName>
        <fullName evidence="3">DUF429 domain-containing protein</fullName>
    </recommendedName>
</protein>
<accession>A0A2N7PPR6</accession>
<dbReference type="Proteomes" id="UP000235460">
    <property type="component" value="Unassembled WGS sequence"/>
</dbReference>
<evidence type="ECO:0000313" key="1">
    <source>
        <dbReference type="EMBL" id="PMP68288.1"/>
    </source>
</evidence>
<sequence length="222" mass="25579">MVYFLGIDIAGSKNTWIVVLKSEKDLLELCPLLSLENPFNPNYIEDFSLIIDFCKKYKVLGVAFDAPLSFSLQNKRGFRTSDKTLKNLLPPKAKSWVVSYHTLMAVPIRALLLGEALSPFCGTIIETHPRANLYFCLPESKKELSFTYKKKISKQEEKFLIQWLKEKFNLIINFNFKLTEGVLDAIMCALACYFYHRIPEKLIFLPMKDTHKGFGPFVVMSF</sequence>
<gene>
    <name evidence="1" type="ORF">C0190_01830</name>
</gene>
<proteinExistence type="predicted"/>
<dbReference type="EMBL" id="PNIK01000026">
    <property type="protein sequence ID" value="PMP68288.1"/>
    <property type="molecule type" value="Genomic_DNA"/>
</dbReference>
<reference evidence="1 2" key="1">
    <citation type="submission" date="2018-01" db="EMBL/GenBank/DDBJ databases">
        <title>Metagenomic assembled genomes from two thermal pools in the Uzon Caldera, Kamchatka, Russia.</title>
        <authorList>
            <person name="Wilkins L."/>
            <person name="Ettinger C."/>
        </authorList>
    </citation>
    <scope>NUCLEOTIDE SEQUENCE [LARGE SCALE GENOMIC DNA]</scope>
    <source>
        <strain evidence="1">ZAV-08</strain>
    </source>
</reference>
<evidence type="ECO:0008006" key="3">
    <source>
        <dbReference type="Google" id="ProtNLM"/>
    </source>
</evidence>
<dbReference type="AlphaFoldDB" id="A0A2N7PPR6"/>
<comment type="caution">
    <text evidence="1">The sequence shown here is derived from an EMBL/GenBank/DDBJ whole genome shotgun (WGS) entry which is preliminary data.</text>
</comment>
<name>A0A2N7PPR6_9BACT</name>